<gene>
    <name evidence="1" type="ORF">FSB_LOCUS9538</name>
</gene>
<proteinExistence type="predicted"/>
<reference evidence="1" key="1">
    <citation type="submission" date="2018-02" db="EMBL/GenBank/DDBJ databases">
        <authorList>
            <person name="Cohen D.B."/>
            <person name="Kent A.D."/>
        </authorList>
    </citation>
    <scope>NUCLEOTIDE SEQUENCE</scope>
</reference>
<dbReference type="AlphaFoldDB" id="A0A2N9ES64"/>
<name>A0A2N9ES64_FAGSY</name>
<dbReference type="EMBL" id="OIVN01000528">
    <property type="protein sequence ID" value="SPC81656.1"/>
    <property type="molecule type" value="Genomic_DNA"/>
</dbReference>
<evidence type="ECO:0000313" key="1">
    <source>
        <dbReference type="EMBL" id="SPC81656.1"/>
    </source>
</evidence>
<accession>A0A2N9ES64</accession>
<sequence>MPPCVRRSASCRAACLACGCCSGRSAAPPSVLHFFVPVVTGSSGLVADRDGGPMVSR</sequence>
<protein>
    <submittedName>
        <fullName evidence="1">Uncharacterized protein</fullName>
    </submittedName>
</protein>
<organism evidence="1">
    <name type="scientific">Fagus sylvatica</name>
    <name type="common">Beechnut</name>
    <dbReference type="NCBI Taxonomy" id="28930"/>
    <lineage>
        <taxon>Eukaryota</taxon>
        <taxon>Viridiplantae</taxon>
        <taxon>Streptophyta</taxon>
        <taxon>Embryophyta</taxon>
        <taxon>Tracheophyta</taxon>
        <taxon>Spermatophyta</taxon>
        <taxon>Magnoliopsida</taxon>
        <taxon>eudicotyledons</taxon>
        <taxon>Gunneridae</taxon>
        <taxon>Pentapetalae</taxon>
        <taxon>rosids</taxon>
        <taxon>fabids</taxon>
        <taxon>Fagales</taxon>
        <taxon>Fagaceae</taxon>
        <taxon>Fagus</taxon>
    </lineage>
</organism>